<keyword evidence="3" id="KW-0808">Transferase</keyword>
<dbReference type="Pfam" id="PF03734">
    <property type="entry name" value="YkuD"/>
    <property type="match status" value="1"/>
</dbReference>
<dbReference type="GO" id="GO:0071972">
    <property type="term" value="F:peptidoglycan L,D-transpeptidase activity"/>
    <property type="evidence" value="ECO:0007669"/>
    <property type="project" value="TreeGrafter"/>
</dbReference>
<comment type="pathway">
    <text evidence="1 11">Cell wall biogenesis; peptidoglycan biosynthesis.</text>
</comment>
<dbReference type="GO" id="GO:0071555">
    <property type="term" value="P:cell wall organization"/>
    <property type="evidence" value="ECO:0007669"/>
    <property type="project" value="UniProtKB-UniRule"/>
</dbReference>
<dbReference type="GO" id="GO:0008360">
    <property type="term" value="P:regulation of cell shape"/>
    <property type="evidence" value="ECO:0007669"/>
    <property type="project" value="UniProtKB-UniRule"/>
</dbReference>
<dbReference type="STRING" id="1802271.A3C11_00280"/>
<evidence type="ECO:0000256" key="7">
    <source>
        <dbReference type="ARBA" id="ARBA00022984"/>
    </source>
</evidence>
<evidence type="ECO:0000256" key="4">
    <source>
        <dbReference type="ARBA" id="ARBA00022729"/>
    </source>
</evidence>
<evidence type="ECO:0000256" key="5">
    <source>
        <dbReference type="ARBA" id="ARBA00022801"/>
    </source>
</evidence>
<dbReference type="PRINTS" id="PR00725">
    <property type="entry name" value="DADACBPTASE1"/>
</dbReference>
<gene>
    <name evidence="15" type="ORF">A3C11_00280</name>
</gene>
<evidence type="ECO:0000256" key="13">
    <source>
        <dbReference type="SAM" id="Phobius"/>
    </source>
</evidence>
<feature type="active site" description="Nucleophile" evidence="11">
    <location>
        <position position="177"/>
    </location>
</feature>
<dbReference type="PANTHER" id="PTHR30582:SF2">
    <property type="entry name" value="L,D-TRANSPEPTIDASE YCIB-RELATED"/>
    <property type="match status" value="1"/>
</dbReference>
<feature type="active site" description="Proton donor/acceptor" evidence="11">
    <location>
        <position position="158"/>
    </location>
</feature>
<dbReference type="GO" id="GO:0009002">
    <property type="term" value="F:serine-type D-Ala-D-Ala carboxypeptidase activity"/>
    <property type="evidence" value="ECO:0007669"/>
    <property type="project" value="InterPro"/>
</dbReference>
<evidence type="ECO:0000256" key="8">
    <source>
        <dbReference type="ARBA" id="ARBA00023316"/>
    </source>
</evidence>
<name>A0A1G2KRK1_9BACT</name>
<feature type="transmembrane region" description="Helical" evidence="13">
    <location>
        <begin position="7"/>
        <end position="27"/>
    </location>
</feature>
<feature type="binding site" evidence="10">
    <location>
        <position position="413"/>
    </location>
    <ligand>
        <name>substrate</name>
    </ligand>
</feature>
<evidence type="ECO:0000256" key="9">
    <source>
        <dbReference type="PIRSR" id="PIRSR618044-1"/>
    </source>
</evidence>
<evidence type="ECO:0000256" key="3">
    <source>
        <dbReference type="ARBA" id="ARBA00022679"/>
    </source>
</evidence>
<dbReference type="UniPathway" id="UPA00219"/>
<dbReference type="Pfam" id="PF00768">
    <property type="entry name" value="Peptidase_S11"/>
    <property type="match status" value="1"/>
</dbReference>
<keyword evidence="13" id="KW-0812">Transmembrane</keyword>
<organism evidence="15 16">
    <name type="scientific">Candidatus Sungbacteria bacterium RIFCSPHIGHO2_02_FULL_49_12</name>
    <dbReference type="NCBI Taxonomy" id="1802271"/>
    <lineage>
        <taxon>Bacteria</taxon>
        <taxon>Candidatus Sungiibacteriota</taxon>
    </lineage>
</organism>
<dbReference type="InterPro" id="IPR001967">
    <property type="entry name" value="Peptidase_S11_N"/>
</dbReference>
<dbReference type="Gene3D" id="3.40.710.10">
    <property type="entry name" value="DD-peptidase/beta-lactamase superfamily"/>
    <property type="match status" value="1"/>
</dbReference>
<feature type="domain" description="L,D-TPase catalytic" evidence="14">
    <location>
        <begin position="85"/>
        <end position="201"/>
    </location>
</feature>
<comment type="similarity">
    <text evidence="2 12">Belongs to the peptidase S11 family.</text>
</comment>
<evidence type="ECO:0000256" key="6">
    <source>
        <dbReference type="ARBA" id="ARBA00022960"/>
    </source>
</evidence>
<evidence type="ECO:0000256" key="1">
    <source>
        <dbReference type="ARBA" id="ARBA00004752"/>
    </source>
</evidence>
<dbReference type="GO" id="GO:0005576">
    <property type="term" value="C:extracellular region"/>
    <property type="evidence" value="ECO:0007669"/>
    <property type="project" value="TreeGrafter"/>
</dbReference>
<dbReference type="CDD" id="cd16913">
    <property type="entry name" value="YkuD_like"/>
    <property type="match status" value="1"/>
</dbReference>
<keyword evidence="13" id="KW-0472">Membrane</keyword>
<dbReference type="PROSITE" id="PS52029">
    <property type="entry name" value="LD_TPASE"/>
    <property type="match status" value="1"/>
</dbReference>
<accession>A0A1G2KRK1</accession>
<sequence length="491" mass="53835">MPSKLNSFLHGAALVGVTIIIFIAGYVTANQISTLAQDEGWFSIPPQIIATETPLYKELASRDAIFSNKEAVLQKRGELTAAKASFIFADLTDLSLGYYKDGALQKQFPIRARGKAGSFFETPNGFYTIQSKEENHFSTIGEVWMPWSMHFFGNYFIHGWPYYPDGTPVSEKFSGGCIRLSSADAKELFYLTQRGLPVLVYSGLTASTSAAGKYYRKLSAVAGAHNPVVSAPAVLAADFESGQILWEKNKDEPHPIASITKLMTALAAVESINRFKVLTFPEDLVGLPQDSSELAAGEKLKSEDLLYPLILRSSNAVAELYKRQVWGFVGIMNQKAKAIGLARTKFADADGASADNISTAEDTFKLLRYIATYKKPIFDLSGKSRHALTAASGEKHNWANVNWPTDEKFLGGKAGSTTAAKETMAGVYNVRFAEAGERPVAVIVLGADDRIQDVRAILTYLEDNFVYGDVFASDNKKRIIREGASIYEVFE</sequence>
<keyword evidence="13" id="KW-1133">Transmembrane helix</keyword>
<protein>
    <recommendedName>
        <fullName evidence="14">L,D-TPase catalytic domain-containing protein</fullName>
    </recommendedName>
</protein>
<keyword evidence="5" id="KW-0378">Hydrolase</keyword>
<proteinExistence type="inferred from homology"/>
<reference evidence="15 16" key="1">
    <citation type="journal article" date="2016" name="Nat. Commun.">
        <title>Thousands of microbial genomes shed light on interconnected biogeochemical processes in an aquifer system.</title>
        <authorList>
            <person name="Anantharaman K."/>
            <person name="Brown C.T."/>
            <person name="Hug L.A."/>
            <person name="Sharon I."/>
            <person name="Castelle C.J."/>
            <person name="Probst A.J."/>
            <person name="Thomas B.C."/>
            <person name="Singh A."/>
            <person name="Wilkins M.J."/>
            <person name="Karaoz U."/>
            <person name="Brodie E.L."/>
            <person name="Williams K.H."/>
            <person name="Hubbard S.S."/>
            <person name="Banfield J.F."/>
        </authorList>
    </citation>
    <scope>NUCLEOTIDE SEQUENCE [LARGE SCALE GENOMIC DNA]</scope>
</reference>
<dbReference type="InterPro" id="IPR012338">
    <property type="entry name" value="Beta-lactam/transpept-like"/>
</dbReference>
<keyword evidence="4" id="KW-0732">Signal</keyword>
<keyword evidence="6 11" id="KW-0133">Cell shape</keyword>
<evidence type="ECO:0000259" key="14">
    <source>
        <dbReference type="PROSITE" id="PS52029"/>
    </source>
</evidence>
<evidence type="ECO:0000313" key="16">
    <source>
        <dbReference type="Proteomes" id="UP000177362"/>
    </source>
</evidence>
<evidence type="ECO:0000313" key="15">
    <source>
        <dbReference type="EMBL" id="OHA01914.1"/>
    </source>
</evidence>
<evidence type="ECO:0000256" key="11">
    <source>
        <dbReference type="PROSITE-ProRule" id="PRU01373"/>
    </source>
</evidence>
<evidence type="ECO:0000256" key="10">
    <source>
        <dbReference type="PIRSR" id="PIRSR618044-2"/>
    </source>
</evidence>
<dbReference type="InterPro" id="IPR050979">
    <property type="entry name" value="LD-transpeptidase"/>
</dbReference>
<dbReference type="EMBL" id="MHQJ01000005">
    <property type="protein sequence ID" value="OHA01914.1"/>
    <property type="molecule type" value="Genomic_DNA"/>
</dbReference>
<evidence type="ECO:0000256" key="2">
    <source>
        <dbReference type="ARBA" id="ARBA00007164"/>
    </source>
</evidence>
<feature type="active site" description="Proton acceptor" evidence="9">
    <location>
        <position position="261"/>
    </location>
</feature>
<feature type="active site" description="Acyl-ester intermediate" evidence="9">
    <location>
        <position position="258"/>
    </location>
</feature>
<dbReference type="GO" id="GO:0018104">
    <property type="term" value="P:peptidoglycan-protein cross-linking"/>
    <property type="evidence" value="ECO:0007669"/>
    <property type="project" value="TreeGrafter"/>
</dbReference>
<feature type="active site" evidence="9">
    <location>
        <position position="313"/>
    </location>
</feature>
<evidence type="ECO:0000256" key="12">
    <source>
        <dbReference type="RuleBase" id="RU004016"/>
    </source>
</evidence>
<dbReference type="PANTHER" id="PTHR30582">
    <property type="entry name" value="L,D-TRANSPEPTIDASE"/>
    <property type="match status" value="1"/>
</dbReference>
<dbReference type="Proteomes" id="UP000177362">
    <property type="component" value="Unassembled WGS sequence"/>
</dbReference>
<dbReference type="GO" id="GO:0006508">
    <property type="term" value="P:proteolysis"/>
    <property type="evidence" value="ECO:0007669"/>
    <property type="project" value="InterPro"/>
</dbReference>
<dbReference type="InterPro" id="IPR018044">
    <property type="entry name" value="Peptidase_S11"/>
</dbReference>
<dbReference type="GO" id="GO:0016740">
    <property type="term" value="F:transferase activity"/>
    <property type="evidence" value="ECO:0007669"/>
    <property type="project" value="UniProtKB-KW"/>
</dbReference>
<keyword evidence="7 11" id="KW-0573">Peptidoglycan synthesis</keyword>
<dbReference type="Gene3D" id="2.40.440.10">
    <property type="entry name" value="L,D-transpeptidase catalytic domain-like"/>
    <property type="match status" value="1"/>
</dbReference>
<dbReference type="InterPro" id="IPR038063">
    <property type="entry name" value="Transpep_catalytic_dom"/>
</dbReference>
<dbReference type="SUPFAM" id="SSF56601">
    <property type="entry name" value="beta-lactamase/transpeptidase-like"/>
    <property type="match status" value="1"/>
</dbReference>
<dbReference type="InterPro" id="IPR005490">
    <property type="entry name" value="LD_TPept_cat_dom"/>
</dbReference>
<dbReference type="SUPFAM" id="SSF141523">
    <property type="entry name" value="L,D-transpeptidase catalytic domain-like"/>
    <property type="match status" value="1"/>
</dbReference>
<dbReference type="AlphaFoldDB" id="A0A1G2KRK1"/>
<keyword evidence="8 11" id="KW-0961">Cell wall biogenesis/degradation</keyword>
<comment type="caution">
    <text evidence="15">The sequence shown here is derived from an EMBL/GenBank/DDBJ whole genome shotgun (WGS) entry which is preliminary data.</text>
</comment>